<reference evidence="1 2" key="1">
    <citation type="submission" date="2014-09" db="EMBL/GenBank/DDBJ databases">
        <authorList>
            <person name="Magalhaes I.L.F."/>
            <person name="Oliveira U."/>
            <person name="Santos F.R."/>
            <person name="Vidigal T.H.D.A."/>
            <person name="Brescovit A.D."/>
            <person name="Santos A.J."/>
        </authorList>
    </citation>
    <scope>NUCLEOTIDE SEQUENCE [LARGE SCALE GENOMIC DNA]</scope>
</reference>
<name>A0A0P1BSY6_9BASI</name>
<dbReference type="OrthoDB" id="3338589at2759"/>
<evidence type="ECO:0000313" key="1">
    <source>
        <dbReference type="EMBL" id="CEH19156.1"/>
    </source>
</evidence>
<organism evidence="1 2">
    <name type="scientific">Ceraceosorus bombacis</name>
    <dbReference type="NCBI Taxonomy" id="401625"/>
    <lineage>
        <taxon>Eukaryota</taxon>
        <taxon>Fungi</taxon>
        <taxon>Dikarya</taxon>
        <taxon>Basidiomycota</taxon>
        <taxon>Ustilaginomycotina</taxon>
        <taxon>Exobasidiomycetes</taxon>
        <taxon>Ceraceosorales</taxon>
        <taxon>Ceraceosoraceae</taxon>
        <taxon>Ceraceosorus</taxon>
    </lineage>
</organism>
<dbReference type="STRING" id="401625.A0A0P1BSY6"/>
<proteinExistence type="predicted"/>
<accession>A0A0P1BSY6</accession>
<evidence type="ECO:0000313" key="2">
    <source>
        <dbReference type="Proteomes" id="UP000054845"/>
    </source>
</evidence>
<protein>
    <submittedName>
        <fullName evidence="1">Uncharacterized protein</fullName>
    </submittedName>
</protein>
<dbReference type="Proteomes" id="UP000054845">
    <property type="component" value="Unassembled WGS sequence"/>
</dbReference>
<dbReference type="AlphaFoldDB" id="A0A0P1BSY6"/>
<dbReference type="EMBL" id="CCYA01000277">
    <property type="protein sequence ID" value="CEH19156.1"/>
    <property type="molecule type" value="Genomic_DNA"/>
</dbReference>
<keyword evidence="2" id="KW-1185">Reference proteome</keyword>
<sequence length="386" mass="42638">MPYADDTASLFSTTTTLLELPSLTREGTSGFDATSLECGGHLSAEETFVTFICSYKNYNPDDHFLKLLERVGCPASFGRNSATGLTSLKKRLSVQIPRRFLLQSPTFHRNPRDEAEVQRIVNDTKAKTSEAINTLFDSERPTLLLVREREVLGVIITALLKALDLSNPHFVYPAPSIVQAPKWATVKNASFMAAASADVKWATLTILTPPAEGQTNEVTKEQEAAYLKDQYGSGAKTHTTNAELLAAMWEPDDAAEQQLDRVLEALERRGGIWTHAAHRSTPGLRNADPKQRPEFIVRGVFPLIFIERCRKYAEKQRMPMPSDVSPETKAKWAPIITSARGVASEHEHQSEDALAGCSIRCTDEPFKGARWNDRFFTSNVAGGSGA</sequence>